<feature type="binding site" evidence="12">
    <location>
        <position position="201"/>
    </location>
    <ligand>
        <name>Mg(2+)</name>
        <dbReference type="ChEBI" id="CHEBI:18420"/>
        <label>2</label>
    </ligand>
</feature>
<keyword evidence="9 12" id="KW-0464">Manganese</keyword>
<dbReference type="EMBL" id="CP000155">
    <property type="protein sequence ID" value="ABC28251.1"/>
    <property type="molecule type" value="Genomic_DNA"/>
</dbReference>
<feature type="region of interest" description="Disordered" evidence="14">
    <location>
        <begin position="25"/>
        <end position="54"/>
    </location>
</feature>
<dbReference type="GO" id="GO:0008686">
    <property type="term" value="F:3,4-dihydroxy-2-butanone-4-phosphate synthase activity"/>
    <property type="evidence" value="ECO:0007669"/>
    <property type="project" value="UniProtKB-UniRule"/>
</dbReference>
<evidence type="ECO:0000256" key="4">
    <source>
        <dbReference type="ARBA" id="ARBA00012153"/>
    </source>
</evidence>
<dbReference type="STRING" id="349521.HCH_01388"/>
<dbReference type="Gene3D" id="3.90.870.10">
    <property type="entry name" value="DHBP synthase"/>
    <property type="match status" value="1"/>
</dbReference>
<evidence type="ECO:0000313" key="16">
    <source>
        <dbReference type="Proteomes" id="UP000000238"/>
    </source>
</evidence>
<dbReference type="Proteomes" id="UP000000238">
    <property type="component" value="Chromosome"/>
</dbReference>
<evidence type="ECO:0000256" key="7">
    <source>
        <dbReference type="ARBA" id="ARBA00022723"/>
    </source>
</evidence>
<dbReference type="SUPFAM" id="SSF55821">
    <property type="entry name" value="YrdC/RibB"/>
    <property type="match status" value="1"/>
</dbReference>
<evidence type="ECO:0000256" key="12">
    <source>
        <dbReference type="HAMAP-Rule" id="MF_00180"/>
    </source>
</evidence>
<dbReference type="GO" id="GO:0009231">
    <property type="term" value="P:riboflavin biosynthetic process"/>
    <property type="evidence" value="ECO:0007669"/>
    <property type="project" value="UniProtKB-UniRule"/>
</dbReference>
<keyword evidence="16" id="KW-1185">Reference proteome</keyword>
<dbReference type="PANTHER" id="PTHR21327">
    <property type="entry name" value="GTP CYCLOHYDROLASE II-RELATED"/>
    <property type="match status" value="1"/>
</dbReference>
<dbReference type="InterPro" id="IPR017945">
    <property type="entry name" value="DHBP_synth_RibB-like_a/b_dom"/>
</dbReference>
<comment type="cofactor">
    <cofactor evidence="12 13">
        <name>Mg(2+)</name>
        <dbReference type="ChEBI" id="CHEBI:18420"/>
    </cofactor>
    <cofactor evidence="12 13">
        <name>Mn(2+)</name>
        <dbReference type="ChEBI" id="CHEBI:29035"/>
    </cofactor>
    <text evidence="12 13">Binds 2 divalent metal cations per subunit. Magnesium or manganese.</text>
</comment>
<comment type="subunit">
    <text evidence="3 12 13">Homodimer.</text>
</comment>
<accession>Q2SM73</accession>
<feature type="binding site" evidence="12">
    <location>
        <begin position="85"/>
        <end position="86"/>
    </location>
    <ligand>
        <name>D-ribulose 5-phosphate</name>
        <dbReference type="ChEBI" id="CHEBI:58121"/>
    </ligand>
</feature>
<dbReference type="GO" id="GO:0000287">
    <property type="term" value="F:magnesium ion binding"/>
    <property type="evidence" value="ECO:0007669"/>
    <property type="project" value="UniProtKB-UniRule"/>
</dbReference>
<dbReference type="NCBIfam" id="TIGR00506">
    <property type="entry name" value="ribB"/>
    <property type="match status" value="1"/>
</dbReference>
<evidence type="ECO:0000256" key="3">
    <source>
        <dbReference type="ARBA" id="ARBA00011738"/>
    </source>
</evidence>
<feature type="binding site" evidence="12">
    <location>
        <begin position="198"/>
        <end position="202"/>
    </location>
    <ligand>
        <name>D-ribulose 5-phosphate</name>
        <dbReference type="ChEBI" id="CHEBI:58121"/>
    </ligand>
</feature>
<feature type="binding site" evidence="12">
    <location>
        <position position="86"/>
    </location>
    <ligand>
        <name>Mg(2+)</name>
        <dbReference type="ChEBI" id="CHEBI:18420"/>
        <label>2</label>
    </ligand>
</feature>
<evidence type="ECO:0000256" key="5">
    <source>
        <dbReference type="ARBA" id="ARBA00018836"/>
    </source>
</evidence>
<dbReference type="AlphaFoldDB" id="Q2SM73"/>
<evidence type="ECO:0000256" key="8">
    <source>
        <dbReference type="ARBA" id="ARBA00022842"/>
    </source>
</evidence>
<comment type="similarity">
    <text evidence="11 12 13">Belongs to the DHBP synthase family.</text>
</comment>
<keyword evidence="7 12" id="KW-0479">Metal-binding</keyword>
<comment type="pathway">
    <text evidence="2 12 13">Cofactor biosynthesis; riboflavin biosynthesis; 2-hydroxy-3-oxobutyl phosphate from D-ribulose 5-phosphate: step 1/1.</text>
</comment>
<dbReference type="HAMAP" id="MF_00180">
    <property type="entry name" value="RibB"/>
    <property type="match status" value="1"/>
</dbReference>
<keyword evidence="10 12" id="KW-0456">Lyase</keyword>
<protein>
    <recommendedName>
        <fullName evidence="5 12">3,4-dihydroxy-2-butanone 4-phosphate synthase</fullName>
        <shortName evidence="12 13">DHBP synthase</shortName>
        <ecNumber evidence="4 12">4.1.99.12</ecNumber>
    </recommendedName>
</protein>
<evidence type="ECO:0000256" key="2">
    <source>
        <dbReference type="ARBA" id="ARBA00004904"/>
    </source>
</evidence>
<proteinExistence type="inferred from homology"/>
<keyword evidence="6 12" id="KW-0686">Riboflavin biosynthesis</keyword>
<evidence type="ECO:0000256" key="10">
    <source>
        <dbReference type="ARBA" id="ARBA00023239"/>
    </source>
</evidence>
<name>Q2SM73_HAHCH</name>
<evidence type="ECO:0000256" key="1">
    <source>
        <dbReference type="ARBA" id="ARBA00002284"/>
    </source>
</evidence>
<organism evidence="15 16">
    <name type="scientific">Hahella chejuensis (strain KCTC 2396)</name>
    <dbReference type="NCBI Taxonomy" id="349521"/>
    <lineage>
        <taxon>Bacteria</taxon>
        <taxon>Pseudomonadati</taxon>
        <taxon>Pseudomonadota</taxon>
        <taxon>Gammaproteobacteria</taxon>
        <taxon>Oceanospirillales</taxon>
        <taxon>Hahellaceae</taxon>
        <taxon>Hahella</taxon>
    </lineage>
</organism>
<evidence type="ECO:0000256" key="14">
    <source>
        <dbReference type="SAM" id="MobiDB-lite"/>
    </source>
</evidence>
<dbReference type="EC" id="4.1.99.12" evidence="4 12"/>
<evidence type="ECO:0000256" key="11">
    <source>
        <dbReference type="ARBA" id="ARBA00060730"/>
    </source>
</evidence>
<sequence length="265" mass="28444">MGENKANVAAGPRISPRPAAVVRLLTGENRSYSHSPDSGNSNGDPMNQPQTSLLTPFGDAITRVEKALEAIRNGQGVLLVDDEDRENEGDLIYAAETLTEQQMALLIRECSGIVCLCLTDDVIRRLQLPMMVSENSSKNGTAFTVTIEAREGVSTGVSAADRVTTIRTAIADNAKPEDLARPGHVFPLRAQPGGVLSRRGHTEGTVDLMRLAGLKPTGVLCELTNPDGTMARLPEIVAFAEKHAMPVLTIEDLVKYRTETMGQAV</sequence>
<comment type="function">
    <text evidence="1 12 13">Catalyzes the conversion of D-ribulose 5-phosphate to formate and 3,4-dihydroxy-2-butanone 4-phosphate.</text>
</comment>
<dbReference type="PANTHER" id="PTHR21327:SF38">
    <property type="entry name" value="3,4-DIHYDROXY-2-BUTANONE 4-PHOSPHATE SYNTHASE"/>
    <property type="match status" value="1"/>
</dbReference>
<feature type="binding site" evidence="12">
    <location>
        <position position="90"/>
    </location>
    <ligand>
        <name>D-ribulose 5-phosphate</name>
        <dbReference type="ChEBI" id="CHEBI:58121"/>
    </ligand>
</feature>
<feature type="site" description="Essential for catalytic activity" evidence="12">
    <location>
        <position position="222"/>
    </location>
</feature>
<dbReference type="HOGENOM" id="CLU_020273_3_0_6"/>
<reference evidence="15 16" key="1">
    <citation type="journal article" date="2005" name="Nucleic Acids Res.">
        <title>Genomic blueprint of Hahella chejuensis, a marine microbe producing an algicidal agent.</title>
        <authorList>
            <person name="Jeong H."/>
            <person name="Yim J.H."/>
            <person name="Lee C."/>
            <person name="Choi S.-H."/>
            <person name="Park Y.K."/>
            <person name="Yoon S.H."/>
            <person name="Hur C.-G."/>
            <person name="Kang H.-Y."/>
            <person name="Kim D."/>
            <person name="Lee H.H."/>
            <person name="Park K.H."/>
            <person name="Park S.-H."/>
            <person name="Park H.-S."/>
            <person name="Lee H.K."/>
            <person name="Oh T.K."/>
            <person name="Kim J.F."/>
        </authorList>
    </citation>
    <scope>NUCLEOTIDE SEQUENCE [LARGE SCALE GENOMIC DNA]</scope>
    <source>
        <strain evidence="15 16">KCTC 2396</strain>
    </source>
</reference>
<dbReference type="Pfam" id="PF00926">
    <property type="entry name" value="DHBP_synthase"/>
    <property type="match status" value="1"/>
</dbReference>
<dbReference type="UniPathway" id="UPA00275">
    <property type="reaction ID" value="UER00399"/>
</dbReference>
<feature type="compositionally biased region" description="Polar residues" evidence="14">
    <location>
        <begin position="28"/>
        <end position="54"/>
    </location>
</feature>
<keyword evidence="8 12" id="KW-0460">Magnesium</keyword>
<feature type="site" description="Essential for catalytic activity" evidence="12">
    <location>
        <position position="184"/>
    </location>
</feature>
<evidence type="ECO:0000313" key="15">
    <source>
        <dbReference type="EMBL" id="ABC28251.1"/>
    </source>
</evidence>
<dbReference type="GO" id="GO:0005829">
    <property type="term" value="C:cytosol"/>
    <property type="evidence" value="ECO:0007669"/>
    <property type="project" value="TreeGrafter"/>
</dbReference>
<evidence type="ECO:0000256" key="13">
    <source>
        <dbReference type="RuleBase" id="RU003843"/>
    </source>
</evidence>
<dbReference type="KEGG" id="hch:HCH_01388"/>
<evidence type="ECO:0000256" key="6">
    <source>
        <dbReference type="ARBA" id="ARBA00022619"/>
    </source>
</evidence>
<evidence type="ECO:0000256" key="9">
    <source>
        <dbReference type="ARBA" id="ARBA00023211"/>
    </source>
</evidence>
<dbReference type="InterPro" id="IPR000422">
    <property type="entry name" value="DHBP_synthase_RibB"/>
</dbReference>
<dbReference type="eggNOG" id="COG0108">
    <property type="taxonomic scope" value="Bacteria"/>
</dbReference>
<dbReference type="FunFam" id="3.90.870.10:FF:000002">
    <property type="entry name" value="3,4-dihydroxy-2-butanone 4-phosphate synthase"/>
    <property type="match status" value="1"/>
</dbReference>
<dbReference type="GO" id="GO:0030145">
    <property type="term" value="F:manganese ion binding"/>
    <property type="evidence" value="ECO:0007669"/>
    <property type="project" value="UniProtKB-UniRule"/>
</dbReference>
<feature type="binding site" evidence="12">
    <location>
        <position position="86"/>
    </location>
    <ligand>
        <name>Mg(2+)</name>
        <dbReference type="ChEBI" id="CHEBI:18420"/>
        <label>1</label>
    </ligand>
</feature>
<gene>
    <name evidence="12 15" type="primary">ribB</name>
    <name evidence="15" type="ordered locus">HCH_01388</name>
</gene>
<comment type="catalytic activity">
    <reaction evidence="12 13">
        <text>D-ribulose 5-phosphate = (2S)-2-hydroxy-3-oxobutyl phosphate + formate + H(+)</text>
        <dbReference type="Rhea" id="RHEA:18457"/>
        <dbReference type="ChEBI" id="CHEBI:15378"/>
        <dbReference type="ChEBI" id="CHEBI:15740"/>
        <dbReference type="ChEBI" id="CHEBI:58121"/>
        <dbReference type="ChEBI" id="CHEBI:58830"/>
        <dbReference type="EC" id="4.1.99.12"/>
    </reaction>
</comment>